<dbReference type="SUPFAM" id="SSF56784">
    <property type="entry name" value="HAD-like"/>
    <property type="match status" value="1"/>
</dbReference>
<comment type="subcellular location">
    <subcellularLocation>
        <location evidence="1">Mitochondrion inner membrane</location>
        <topology evidence="1">Single-pass membrane protein</topology>
    </subcellularLocation>
</comment>
<sequence>MNSIQFLANTVDKAFNPAFPPDQKSPLDIDDSAIVTRQLDPPVQFQNEQQPAFDEEEDTDDPSSFSTLLSILFFIPKHIIVNPFVLVLYIVTYPVRALINVFSKKQAMQQTTPAPQSNDTSADQVHVLQPQRSREDPATQITTIMEEDIEFELDKSEDPIKSPTGPVASTSAIRQPPQQLHNTERRKNIRHNNLMTPRKKKFIFPKLLFNFNINHPPNLPQKTLVLDLDETLIHSLSRHNSSILNKNKGTTIEIRINSQLATLYHIYKRPYVDEFLSIVRNWFNLVCFTASIKEYADPVINYLEQEVMLKDKGDISQKKLFSQRFYRNSCIFTEGKGYVKDLGVLTGHQRERPSTPTASPHPPGTNNSNETVNSVRDRSASRTRGSSVGRSATDLSRVIIIDNSPISYSFHKKNGIMIEGWINDPDDSELMNLLPLLNSLRFTSDVRNILGLKLGQDVFE</sequence>
<dbReference type="GO" id="GO:0015031">
    <property type="term" value="P:protein transport"/>
    <property type="evidence" value="ECO:0007669"/>
    <property type="project" value="UniProtKB-KW"/>
</dbReference>
<feature type="compositionally biased region" description="Polar residues" evidence="2">
    <location>
        <begin position="110"/>
        <end position="123"/>
    </location>
</feature>
<evidence type="ECO:0000313" key="5">
    <source>
        <dbReference type="Proteomes" id="UP000788993"/>
    </source>
</evidence>
<keyword evidence="1" id="KW-0811">Translocation</keyword>
<organism evidence="4 5">
    <name type="scientific">Ogataea polymorpha</name>
    <dbReference type="NCBI Taxonomy" id="460523"/>
    <lineage>
        <taxon>Eukaryota</taxon>
        <taxon>Fungi</taxon>
        <taxon>Dikarya</taxon>
        <taxon>Ascomycota</taxon>
        <taxon>Saccharomycotina</taxon>
        <taxon>Pichiomycetes</taxon>
        <taxon>Pichiales</taxon>
        <taxon>Pichiaceae</taxon>
        <taxon>Ogataea</taxon>
    </lineage>
</organism>
<dbReference type="PROSITE" id="PS50969">
    <property type="entry name" value="FCP1"/>
    <property type="match status" value="1"/>
</dbReference>
<dbReference type="InterPro" id="IPR004274">
    <property type="entry name" value="FCP1_dom"/>
</dbReference>
<keyword evidence="5" id="KW-1185">Reference proteome</keyword>
<reference evidence="4" key="2">
    <citation type="submission" date="2021-01" db="EMBL/GenBank/DDBJ databases">
        <authorList>
            <person name="Schikora-Tamarit M.A."/>
        </authorList>
    </citation>
    <scope>NUCLEOTIDE SEQUENCE</scope>
    <source>
        <strain evidence="4">NCAIM Y.01608</strain>
    </source>
</reference>
<accession>A0A1B7SF17</accession>
<feature type="region of interest" description="Disordered" evidence="2">
    <location>
        <begin position="110"/>
        <end position="140"/>
    </location>
</feature>
<protein>
    <recommendedName>
        <fullName evidence="1">Mitochondrial import inner membrane translocase subunit TIM50</fullName>
    </recommendedName>
</protein>
<comment type="similarity">
    <text evidence="1">Belongs to the TIM50 family.</text>
</comment>
<gene>
    <name evidence="4" type="ORF">OGATHE_003851</name>
</gene>
<name>A0A1B7SF17_9ASCO</name>
<dbReference type="InterPro" id="IPR050365">
    <property type="entry name" value="TIM50"/>
</dbReference>
<dbReference type="InterPro" id="IPR036412">
    <property type="entry name" value="HAD-like_sf"/>
</dbReference>
<comment type="caution">
    <text evidence="4">The sequence shown here is derived from an EMBL/GenBank/DDBJ whole genome shotgun (WGS) entry which is preliminary data.</text>
</comment>
<proteinExistence type="inferred from homology"/>
<keyword evidence="1" id="KW-0809">Transit peptide</keyword>
<reference evidence="4" key="1">
    <citation type="journal article" date="2021" name="Open Biol.">
        <title>Shared evolutionary footprints suggest mitochondrial oxidative damage underlies multiple complex I losses in fungi.</title>
        <authorList>
            <person name="Schikora-Tamarit M.A."/>
            <person name="Marcet-Houben M."/>
            <person name="Nosek J."/>
            <person name="Gabaldon T."/>
        </authorList>
    </citation>
    <scope>NUCLEOTIDE SEQUENCE</scope>
    <source>
        <strain evidence="4">NCAIM Y.01608</strain>
    </source>
</reference>
<dbReference type="GO" id="GO:0005744">
    <property type="term" value="C:TIM23 mitochondrial import inner membrane translocase complex"/>
    <property type="evidence" value="ECO:0007669"/>
    <property type="project" value="UniProtKB-UniRule"/>
</dbReference>
<evidence type="ECO:0000256" key="2">
    <source>
        <dbReference type="SAM" id="MobiDB-lite"/>
    </source>
</evidence>
<feature type="domain" description="FCP1 homology" evidence="3">
    <location>
        <begin position="217"/>
        <end position="440"/>
    </location>
</feature>
<feature type="compositionally biased region" description="Polar residues" evidence="2">
    <location>
        <begin position="354"/>
        <end position="374"/>
    </location>
</feature>
<dbReference type="Pfam" id="PF03031">
    <property type="entry name" value="NIF"/>
    <property type="match status" value="2"/>
</dbReference>
<dbReference type="InterPro" id="IPR023214">
    <property type="entry name" value="HAD_sf"/>
</dbReference>
<comment type="subunit">
    <text evidence="1">Component of the TIM23 complex.</text>
</comment>
<dbReference type="CDD" id="cd07521">
    <property type="entry name" value="HAD_FCP1-like"/>
    <property type="match status" value="1"/>
</dbReference>
<dbReference type="Gene3D" id="3.40.50.1000">
    <property type="entry name" value="HAD superfamily/HAD-like"/>
    <property type="match status" value="1"/>
</dbReference>
<keyword evidence="1" id="KW-0813">Transport</keyword>
<dbReference type="AlphaFoldDB" id="A0A1B7SF17"/>
<keyword evidence="1" id="KW-0653">Protein transport</keyword>
<dbReference type="Proteomes" id="UP000788993">
    <property type="component" value="Unassembled WGS sequence"/>
</dbReference>
<evidence type="ECO:0000313" key="4">
    <source>
        <dbReference type="EMBL" id="KAH3665036.1"/>
    </source>
</evidence>
<keyword evidence="1" id="KW-0496">Mitochondrion</keyword>
<evidence type="ECO:0000256" key="1">
    <source>
        <dbReference type="RuleBase" id="RU365079"/>
    </source>
</evidence>
<feature type="region of interest" description="Disordered" evidence="2">
    <location>
        <begin position="153"/>
        <end position="190"/>
    </location>
</feature>
<dbReference type="RefSeq" id="XP_018210029.1">
    <property type="nucleotide sequence ID" value="XM_018357644.1"/>
</dbReference>
<feature type="compositionally biased region" description="Polar residues" evidence="2">
    <location>
        <begin position="167"/>
        <end position="181"/>
    </location>
</feature>
<dbReference type="SMART" id="SM00577">
    <property type="entry name" value="CPDc"/>
    <property type="match status" value="1"/>
</dbReference>
<dbReference type="PANTHER" id="PTHR12210">
    <property type="entry name" value="DULLARD PROTEIN PHOSPHATASE"/>
    <property type="match status" value="1"/>
</dbReference>
<dbReference type="EMBL" id="JAEUBD010001178">
    <property type="protein sequence ID" value="KAH3665036.1"/>
    <property type="molecule type" value="Genomic_DNA"/>
</dbReference>
<feature type="region of interest" description="Disordered" evidence="2">
    <location>
        <begin position="349"/>
        <end position="389"/>
    </location>
</feature>
<dbReference type="OrthoDB" id="277011at2759"/>
<evidence type="ECO:0000259" key="3">
    <source>
        <dbReference type="PROSITE" id="PS50969"/>
    </source>
</evidence>
<comment type="function">
    <text evidence="1">Essential component of the TIM23 complex, a complex that mediates the translocation of transit peptide-containing proteins across the mitochondrial inner membrane.</text>
</comment>